<evidence type="ECO:0000256" key="7">
    <source>
        <dbReference type="SAM" id="Phobius"/>
    </source>
</evidence>
<evidence type="ECO:0000256" key="4">
    <source>
        <dbReference type="ARBA" id="ARBA00022989"/>
    </source>
</evidence>
<dbReference type="Proteomes" id="UP000198748">
    <property type="component" value="Unassembled WGS sequence"/>
</dbReference>
<dbReference type="Pfam" id="PF02687">
    <property type="entry name" value="FtsX"/>
    <property type="match status" value="2"/>
</dbReference>
<evidence type="ECO:0000256" key="1">
    <source>
        <dbReference type="ARBA" id="ARBA00004651"/>
    </source>
</evidence>
<keyword evidence="2" id="KW-1003">Cell membrane</keyword>
<evidence type="ECO:0000256" key="5">
    <source>
        <dbReference type="ARBA" id="ARBA00023136"/>
    </source>
</evidence>
<feature type="domain" description="ABC3 transporter permease C-terminal" evidence="8">
    <location>
        <begin position="325"/>
        <end position="438"/>
    </location>
</feature>
<dbReference type="AlphaFoldDB" id="A0A1G7HMW8"/>
<comment type="subcellular location">
    <subcellularLocation>
        <location evidence="1">Cell membrane</location>
        <topology evidence="1">Multi-pass membrane protein</topology>
    </subcellularLocation>
</comment>
<feature type="transmembrane region" description="Helical" evidence="7">
    <location>
        <begin position="49"/>
        <end position="70"/>
    </location>
</feature>
<evidence type="ECO:0000313" key="11">
    <source>
        <dbReference type="Proteomes" id="UP000198748"/>
    </source>
</evidence>
<dbReference type="GO" id="GO:0005886">
    <property type="term" value="C:plasma membrane"/>
    <property type="evidence" value="ECO:0007669"/>
    <property type="project" value="UniProtKB-SubCell"/>
</dbReference>
<dbReference type="STRING" id="659014.SAMN04487996_108200"/>
<keyword evidence="3 7" id="KW-0812">Transmembrane</keyword>
<gene>
    <name evidence="10" type="ORF">SAMN04487996_108200</name>
</gene>
<protein>
    <submittedName>
        <fullName evidence="10">Putative ABC transport system permease protein</fullName>
    </submittedName>
</protein>
<reference evidence="11" key="1">
    <citation type="submission" date="2016-10" db="EMBL/GenBank/DDBJ databases">
        <authorList>
            <person name="Varghese N."/>
            <person name="Submissions S."/>
        </authorList>
    </citation>
    <scope>NUCLEOTIDE SEQUENCE [LARGE SCALE GENOMIC DNA]</scope>
    <source>
        <strain evidence="11">DSM 25329</strain>
    </source>
</reference>
<dbReference type="InterPro" id="IPR003838">
    <property type="entry name" value="ABC3_permease_C"/>
</dbReference>
<proteinExistence type="predicted"/>
<keyword evidence="4 7" id="KW-1133">Transmembrane helix</keyword>
<sequence length="833" mass="92191">MVDRPWSPKAQPIGGQRSAVGGQKHQTPMLKNYLKIALRNLLNNKGYTAINVFGLGLGLATCLLIVLYIFDEMSYDKHHRSADRLFRIAMEVQNEKWSGMPGPVAAGIQTDFPEVKSVARVLKFSGFDRMLLENWNGKVTRPFYETNGYYADSTLFDVFTYDFKYGDARTALKRPNSLVLSENVAEKLFGNADPVGKIIRVGLNFGDFEYTVSGVFRANHKSHIDARFFLSMQNGDMGGWVASQNNWAMNNIFHTYVRLRDDADPAAFEAKLTPFMNRHGGADLKAMGISKELFIQPVTDIYLKSNIGGEIAPNGSMTYLYIFGSIAVFLLLIACINFMNLSTARSEKRAKEVGVRKVMGAVRQSLVYQFLGESMMLALMGLGVAVLVVELLLPYFNNLTGKVLDMFAEPAFLYWIAGITLFTGLVAGLYPAFYMSSFKPVSVLKGRLANVASASLLRKGLVVFQFTVSIILILGAIVIGQQLSFLQNQHLGFDKEQKLVVPFRNAKATANYHAFREEVLRIPGVETATSGSVYPGIENIEDLPLYAESKTIHDAVDTHFATVGDDYIETLGLKMAAGRSFTKEFTGDSSSIILNEAAVRELGYNLTSVIGKNVFFELGGNRRGLQVVGVVKDFNFNSLHEGIKPYALTTSITDKYQYFIANVKTSDYAAVLASVEATWKKLNPDIPFAYSFLDEDFQKNYEKERRTGTIVLYFTCIAVVIACLGLFGLAAFSAERRTKEIGVRKVLGASVSSIVRMLSGEFLSLVCIALAIATPVAWVGMRQWLQGFAYQVGIQWWIFPVTGLLAILVALFTVGFQSVKAALMDPVKSLKGE</sequence>
<feature type="transmembrane region" description="Helical" evidence="7">
    <location>
        <begin position="366"/>
        <end position="392"/>
    </location>
</feature>
<keyword evidence="11" id="KW-1185">Reference proteome</keyword>
<feature type="transmembrane region" description="Helical" evidence="7">
    <location>
        <begin position="794"/>
        <end position="816"/>
    </location>
</feature>
<dbReference type="EMBL" id="FNAN01000008">
    <property type="protein sequence ID" value="SDF01359.1"/>
    <property type="molecule type" value="Genomic_DNA"/>
</dbReference>
<dbReference type="GO" id="GO:0022857">
    <property type="term" value="F:transmembrane transporter activity"/>
    <property type="evidence" value="ECO:0007669"/>
    <property type="project" value="TreeGrafter"/>
</dbReference>
<organism evidence="10 11">
    <name type="scientific">Dyadobacter soli</name>
    <dbReference type="NCBI Taxonomy" id="659014"/>
    <lineage>
        <taxon>Bacteria</taxon>
        <taxon>Pseudomonadati</taxon>
        <taxon>Bacteroidota</taxon>
        <taxon>Cytophagia</taxon>
        <taxon>Cytophagales</taxon>
        <taxon>Spirosomataceae</taxon>
        <taxon>Dyadobacter</taxon>
    </lineage>
</organism>
<evidence type="ECO:0000256" key="2">
    <source>
        <dbReference type="ARBA" id="ARBA00022475"/>
    </source>
</evidence>
<evidence type="ECO:0000313" key="10">
    <source>
        <dbReference type="EMBL" id="SDF01359.1"/>
    </source>
</evidence>
<feature type="domain" description="MacB-like periplasmic core" evidence="9">
    <location>
        <begin position="48"/>
        <end position="273"/>
    </location>
</feature>
<keyword evidence="5 7" id="KW-0472">Membrane</keyword>
<evidence type="ECO:0000256" key="6">
    <source>
        <dbReference type="SAM" id="MobiDB-lite"/>
    </source>
</evidence>
<feature type="transmembrane region" description="Helical" evidence="7">
    <location>
        <begin position="319"/>
        <end position="341"/>
    </location>
</feature>
<evidence type="ECO:0000259" key="8">
    <source>
        <dbReference type="Pfam" id="PF02687"/>
    </source>
</evidence>
<evidence type="ECO:0000256" key="3">
    <source>
        <dbReference type="ARBA" id="ARBA00022692"/>
    </source>
</evidence>
<feature type="transmembrane region" description="Helical" evidence="7">
    <location>
        <begin position="412"/>
        <end position="435"/>
    </location>
</feature>
<accession>A0A1G7HMW8</accession>
<feature type="transmembrane region" description="Helical" evidence="7">
    <location>
        <begin position="753"/>
        <end position="774"/>
    </location>
</feature>
<name>A0A1G7HMW8_9BACT</name>
<feature type="transmembrane region" description="Helical" evidence="7">
    <location>
        <begin position="456"/>
        <end position="479"/>
    </location>
</feature>
<dbReference type="InterPro" id="IPR025857">
    <property type="entry name" value="MacB_PCD"/>
</dbReference>
<evidence type="ECO:0000259" key="9">
    <source>
        <dbReference type="Pfam" id="PF12704"/>
    </source>
</evidence>
<feature type="region of interest" description="Disordered" evidence="6">
    <location>
        <begin position="1"/>
        <end position="24"/>
    </location>
</feature>
<feature type="transmembrane region" description="Helical" evidence="7">
    <location>
        <begin position="710"/>
        <end position="732"/>
    </location>
</feature>
<dbReference type="PANTHER" id="PTHR30572">
    <property type="entry name" value="MEMBRANE COMPONENT OF TRANSPORTER-RELATED"/>
    <property type="match status" value="1"/>
</dbReference>
<feature type="domain" description="MacB-like periplasmic core" evidence="9">
    <location>
        <begin position="472"/>
        <end position="669"/>
    </location>
</feature>
<dbReference type="Pfam" id="PF12704">
    <property type="entry name" value="MacB_PCD"/>
    <property type="match status" value="2"/>
</dbReference>
<feature type="domain" description="ABC3 transporter permease C-terminal" evidence="8">
    <location>
        <begin position="714"/>
        <end position="822"/>
    </location>
</feature>
<dbReference type="InterPro" id="IPR050250">
    <property type="entry name" value="Macrolide_Exporter_MacB"/>
</dbReference>
<dbReference type="PANTHER" id="PTHR30572:SF18">
    <property type="entry name" value="ABC-TYPE MACROLIDE FAMILY EXPORT SYSTEM PERMEASE COMPONENT 2"/>
    <property type="match status" value="1"/>
</dbReference>